<evidence type="ECO:0000313" key="1">
    <source>
        <dbReference type="EMBL" id="KAJ1205199.1"/>
    </source>
</evidence>
<protein>
    <submittedName>
        <fullName evidence="1">Uncharacterized protein</fullName>
    </submittedName>
</protein>
<accession>A0AAV7VWN3</accession>
<dbReference type="AlphaFoldDB" id="A0AAV7VWN3"/>
<organism evidence="1 2">
    <name type="scientific">Pleurodeles waltl</name>
    <name type="common">Iberian ribbed newt</name>
    <dbReference type="NCBI Taxonomy" id="8319"/>
    <lineage>
        <taxon>Eukaryota</taxon>
        <taxon>Metazoa</taxon>
        <taxon>Chordata</taxon>
        <taxon>Craniata</taxon>
        <taxon>Vertebrata</taxon>
        <taxon>Euteleostomi</taxon>
        <taxon>Amphibia</taxon>
        <taxon>Batrachia</taxon>
        <taxon>Caudata</taxon>
        <taxon>Salamandroidea</taxon>
        <taxon>Salamandridae</taxon>
        <taxon>Pleurodelinae</taxon>
        <taxon>Pleurodeles</taxon>
    </lineage>
</organism>
<gene>
    <name evidence="1" type="ORF">NDU88_000634</name>
</gene>
<sequence length="97" mass="9943">MRCPQASAALAGLLAGGRAVVAGTSDPDVAILAQLGPHHYRPAGPVRQWDSSCVPLCIGVLLFWADVIGFCDCSQLCGDGRGPASGTWTPLLSPALL</sequence>
<dbReference type="Proteomes" id="UP001066276">
    <property type="component" value="Chromosome 1_2"/>
</dbReference>
<proteinExistence type="predicted"/>
<reference evidence="1" key="1">
    <citation type="journal article" date="2022" name="bioRxiv">
        <title>Sequencing and chromosome-scale assembly of the giantPleurodeles waltlgenome.</title>
        <authorList>
            <person name="Brown T."/>
            <person name="Elewa A."/>
            <person name="Iarovenko S."/>
            <person name="Subramanian E."/>
            <person name="Araus A.J."/>
            <person name="Petzold A."/>
            <person name="Susuki M."/>
            <person name="Suzuki K.-i.T."/>
            <person name="Hayashi T."/>
            <person name="Toyoda A."/>
            <person name="Oliveira C."/>
            <person name="Osipova E."/>
            <person name="Leigh N.D."/>
            <person name="Simon A."/>
            <person name="Yun M.H."/>
        </authorList>
    </citation>
    <scope>NUCLEOTIDE SEQUENCE</scope>
    <source>
        <strain evidence="1">20211129_DDA</strain>
        <tissue evidence="1">Liver</tissue>
    </source>
</reference>
<keyword evidence="2" id="KW-1185">Reference proteome</keyword>
<comment type="caution">
    <text evidence="1">The sequence shown here is derived from an EMBL/GenBank/DDBJ whole genome shotgun (WGS) entry which is preliminary data.</text>
</comment>
<name>A0AAV7VWN3_PLEWA</name>
<evidence type="ECO:0000313" key="2">
    <source>
        <dbReference type="Proteomes" id="UP001066276"/>
    </source>
</evidence>
<dbReference type="EMBL" id="JANPWB010000002">
    <property type="protein sequence ID" value="KAJ1205199.1"/>
    <property type="molecule type" value="Genomic_DNA"/>
</dbReference>